<dbReference type="RefSeq" id="WP_050433411.1">
    <property type="nucleotide sequence ID" value="NZ_CP012159.1"/>
</dbReference>
<feature type="region of interest" description="Disordered" evidence="1">
    <location>
        <begin position="214"/>
        <end position="290"/>
    </location>
</feature>
<accession>A0A0K1ELA5</accession>
<organism evidence="2 3">
    <name type="scientific">Chondromyces crocatus</name>
    <dbReference type="NCBI Taxonomy" id="52"/>
    <lineage>
        <taxon>Bacteria</taxon>
        <taxon>Pseudomonadati</taxon>
        <taxon>Myxococcota</taxon>
        <taxon>Polyangia</taxon>
        <taxon>Polyangiales</taxon>
        <taxon>Polyangiaceae</taxon>
        <taxon>Chondromyces</taxon>
    </lineage>
</organism>
<dbReference type="EMBL" id="CP012159">
    <property type="protein sequence ID" value="AKT41664.1"/>
    <property type="molecule type" value="Genomic_DNA"/>
</dbReference>
<keyword evidence="3" id="KW-1185">Reference proteome</keyword>
<name>A0A0K1ELA5_CHOCO</name>
<sequence length="416" mass="44108">MERLRIDDGTKVHRDAASYHLGACRRSRTAFHEALGVAIEGCYLALVADKRAVEDAEDARQQTLAEVHAAEIDLENGIRDLDGELGKLDRADGTLNARRTVFPEGFGKVIKRQGAAQLGVLPGLRARLSGFLVHPAVAARAGALDAMEAAFKAALQADEMSLGAIALRKAHLESACRAVREQLDSAYGQLRSYYKARPGMADRFFLRNLRRRKKAKKAPEVPAPSPEEEVTSTSSSDVPAPGSPASSHVALVNSAGSPASSHVELVNSGAPLGVSPREAPAPGSPGPSRVELLNSKAARGERVEPVMSRMEAERGEVPGVAPERLATSCVTLERLVTSCVTPERLATSGVVRERPVTSCRAMQRPGTSCGAVQRPVTVLVEGATPSVRPSVPEGFAVLHMDVRRGDMASPQSSATS</sequence>
<evidence type="ECO:0000256" key="1">
    <source>
        <dbReference type="SAM" id="MobiDB-lite"/>
    </source>
</evidence>
<evidence type="ECO:0000313" key="3">
    <source>
        <dbReference type="Proteomes" id="UP000067626"/>
    </source>
</evidence>
<dbReference type="KEGG" id="ccro:CMC5_058700"/>
<dbReference type="OrthoDB" id="5521988at2"/>
<gene>
    <name evidence="2" type="ORF">CMC5_058700</name>
</gene>
<protein>
    <submittedName>
        <fullName evidence="2">Uncharacterized protein</fullName>
    </submittedName>
</protein>
<dbReference type="STRING" id="52.CMC5_058700"/>
<proteinExistence type="predicted"/>
<dbReference type="AlphaFoldDB" id="A0A0K1ELA5"/>
<evidence type="ECO:0000313" key="2">
    <source>
        <dbReference type="EMBL" id="AKT41664.1"/>
    </source>
</evidence>
<dbReference type="Proteomes" id="UP000067626">
    <property type="component" value="Chromosome"/>
</dbReference>
<reference evidence="2 3" key="1">
    <citation type="submission" date="2015-07" db="EMBL/GenBank/DDBJ databases">
        <title>Genome analysis of myxobacterium Chondromyces crocatus Cm c5 reveals a high potential for natural compound synthesis and the genetic basis for the loss of fruiting body formation.</title>
        <authorList>
            <person name="Zaburannyi N."/>
            <person name="Bunk B."/>
            <person name="Maier J."/>
            <person name="Overmann J."/>
            <person name="Mueller R."/>
        </authorList>
    </citation>
    <scope>NUCLEOTIDE SEQUENCE [LARGE SCALE GENOMIC DNA]</scope>
    <source>
        <strain evidence="2 3">Cm c5</strain>
    </source>
</reference>